<evidence type="ECO:0000313" key="4">
    <source>
        <dbReference type="Proteomes" id="UP001165082"/>
    </source>
</evidence>
<dbReference type="PANTHER" id="PTHR33877:SF2">
    <property type="entry name" value="OS07G0170200 PROTEIN"/>
    <property type="match status" value="1"/>
</dbReference>
<dbReference type="OrthoDB" id="2127950at2759"/>
<dbReference type="Pfam" id="PF01844">
    <property type="entry name" value="HNH"/>
    <property type="match status" value="1"/>
</dbReference>
<feature type="compositionally biased region" description="Polar residues" evidence="1">
    <location>
        <begin position="17"/>
        <end position="26"/>
    </location>
</feature>
<comment type="caution">
    <text evidence="3">The sequence shown here is derived from an EMBL/GenBank/DDBJ whole genome shotgun (WGS) entry which is preliminary data.</text>
</comment>
<keyword evidence="4" id="KW-1185">Reference proteome</keyword>
<feature type="region of interest" description="Disordered" evidence="1">
    <location>
        <begin position="227"/>
        <end position="254"/>
    </location>
</feature>
<name>A0A9W7CG52_9STRA</name>
<feature type="compositionally biased region" description="Basic residues" evidence="1">
    <location>
        <begin position="339"/>
        <end position="363"/>
    </location>
</feature>
<feature type="domain" description="HNH nuclease" evidence="2">
    <location>
        <begin position="107"/>
        <end position="160"/>
    </location>
</feature>
<dbReference type="PANTHER" id="PTHR33877">
    <property type="entry name" value="SLL1193 PROTEIN"/>
    <property type="match status" value="1"/>
</dbReference>
<feature type="region of interest" description="Disordered" evidence="1">
    <location>
        <begin position="290"/>
        <end position="363"/>
    </location>
</feature>
<dbReference type="GO" id="GO:0003676">
    <property type="term" value="F:nucleic acid binding"/>
    <property type="evidence" value="ECO:0007669"/>
    <property type="project" value="InterPro"/>
</dbReference>
<dbReference type="GO" id="GO:0008270">
    <property type="term" value="F:zinc ion binding"/>
    <property type="evidence" value="ECO:0007669"/>
    <property type="project" value="InterPro"/>
</dbReference>
<organism evidence="3 4">
    <name type="scientific">Triparma retinervis</name>
    <dbReference type="NCBI Taxonomy" id="2557542"/>
    <lineage>
        <taxon>Eukaryota</taxon>
        <taxon>Sar</taxon>
        <taxon>Stramenopiles</taxon>
        <taxon>Ochrophyta</taxon>
        <taxon>Bolidophyceae</taxon>
        <taxon>Parmales</taxon>
        <taxon>Triparmaceae</taxon>
        <taxon>Triparma</taxon>
    </lineage>
</organism>
<dbReference type="CDD" id="cd00085">
    <property type="entry name" value="HNHc"/>
    <property type="match status" value="1"/>
</dbReference>
<feature type="region of interest" description="Disordered" evidence="1">
    <location>
        <begin position="1"/>
        <end position="30"/>
    </location>
</feature>
<gene>
    <name evidence="3" type="ORF">TrRE_jg6260</name>
</gene>
<dbReference type="Gene3D" id="1.10.30.50">
    <property type="match status" value="1"/>
</dbReference>
<dbReference type="InterPro" id="IPR002711">
    <property type="entry name" value="HNH"/>
</dbReference>
<dbReference type="GO" id="GO:0004519">
    <property type="term" value="F:endonuclease activity"/>
    <property type="evidence" value="ECO:0007669"/>
    <property type="project" value="InterPro"/>
</dbReference>
<feature type="compositionally biased region" description="Basic and acidic residues" evidence="1">
    <location>
        <begin position="227"/>
        <end position="237"/>
    </location>
</feature>
<protein>
    <recommendedName>
        <fullName evidence="2">HNH nuclease domain-containing protein</fullName>
    </recommendedName>
</protein>
<evidence type="ECO:0000313" key="3">
    <source>
        <dbReference type="EMBL" id="GMI07662.1"/>
    </source>
</evidence>
<dbReference type="SMART" id="SM00507">
    <property type="entry name" value="HNHc"/>
    <property type="match status" value="1"/>
</dbReference>
<dbReference type="EMBL" id="BRXZ01000219">
    <property type="protein sequence ID" value="GMI07662.1"/>
    <property type="molecule type" value="Genomic_DNA"/>
</dbReference>
<evidence type="ECO:0000259" key="2">
    <source>
        <dbReference type="SMART" id="SM00507"/>
    </source>
</evidence>
<dbReference type="Proteomes" id="UP001165082">
    <property type="component" value="Unassembled WGS sequence"/>
</dbReference>
<proteinExistence type="predicted"/>
<dbReference type="InterPro" id="IPR052892">
    <property type="entry name" value="NA-targeting_endonuclease"/>
</dbReference>
<dbReference type="InterPro" id="IPR003615">
    <property type="entry name" value="HNH_nuc"/>
</dbReference>
<dbReference type="AlphaFoldDB" id="A0A9W7CG52"/>
<feature type="compositionally biased region" description="Acidic residues" evidence="1">
    <location>
        <begin position="316"/>
        <end position="334"/>
    </location>
</feature>
<accession>A0A9W7CG52</accession>
<sequence length="363" mass="40139">MNRGLARAADTGHDSMRSQQESNQGESPQQIPYSSYPSLVLNADYQPLSFTPLSLWSWQEAIKAVFSGRVTVVESYDMKISSCSITVPLPSVIALHEYIAQDTIPSFTRRNVFLRDNYRCQYCGVKGSYGELTLDHVIPRCKGGGLNWGNAVTACTRCNCLKGSLPLKEAEKKLGHNLLMKPRRPAKRELDRMASKRGGVRVHESWLQYLGSSWGEEWGGIEMNKDKSAQGDMEARPTKGGRNPAPRLVSQKNTKTLSLDDVSDMIDIFLPNVTDEELRVKLEAVRDGANRVSEGGDGGAAEVSLADLINGSSGGGDEDAGNENENENDGENENENNGKKRKKDKKEKKDKKDKKKKKVESDN</sequence>
<evidence type="ECO:0000256" key="1">
    <source>
        <dbReference type="SAM" id="MobiDB-lite"/>
    </source>
</evidence>
<reference evidence="3" key="1">
    <citation type="submission" date="2022-07" db="EMBL/GenBank/DDBJ databases">
        <title>Genome analysis of Parmales, a sister group of diatoms, reveals the evolutionary specialization of diatoms from phago-mixotrophs to photoautotrophs.</title>
        <authorList>
            <person name="Ban H."/>
            <person name="Sato S."/>
            <person name="Yoshikawa S."/>
            <person name="Kazumasa Y."/>
            <person name="Nakamura Y."/>
            <person name="Ichinomiya M."/>
            <person name="Saitoh K."/>
            <person name="Sato N."/>
            <person name="Blanc-Mathieu R."/>
            <person name="Endo H."/>
            <person name="Kuwata A."/>
            <person name="Ogata H."/>
        </authorList>
    </citation>
    <scope>NUCLEOTIDE SEQUENCE</scope>
</reference>